<feature type="transmembrane region" description="Helical" evidence="1">
    <location>
        <begin position="44"/>
        <end position="63"/>
    </location>
</feature>
<evidence type="ECO:0000313" key="3">
    <source>
        <dbReference type="Proteomes" id="UP000177507"/>
    </source>
</evidence>
<evidence type="ECO:0000313" key="2">
    <source>
        <dbReference type="EMBL" id="OGN05648.1"/>
    </source>
</evidence>
<accession>A0A1F8EYS9</accession>
<dbReference type="STRING" id="1802668.A2831_00490"/>
<proteinExistence type="predicted"/>
<dbReference type="EMBL" id="MGJI01000006">
    <property type="protein sequence ID" value="OGN05648.1"/>
    <property type="molecule type" value="Genomic_DNA"/>
</dbReference>
<reference evidence="2 3" key="1">
    <citation type="journal article" date="2016" name="Nat. Commun.">
        <title>Thousands of microbial genomes shed light on interconnected biogeochemical processes in an aquifer system.</title>
        <authorList>
            <person name="Anantharaman K."/>
            <person name="Brown C.T."/>
            <person name="Hug L.A."/>
            <person name="Sharon I."/>
            <person name="Castelle C.J."/>
            <person name="Probst A.J."/>
            <person name="Thomas B.C."/>
            <person name="Singh A."/>
            <person name="Wilkins M.J."/>
            <person name="Karaoz U."/>
            <person name="Brodie E.L."/>
            <person name="Williams K.H."/>
            <person name="Hubbard S.S."/>
            <person name="Banfield J.F."/>
        </authorList>
    </citation>
    <scope>NUCLEOTIDE SEQUENCE [LARGE SCALE GENOMIC DNA]</scope>
</reference>
<feature type="transmembrane region" description="Helical" evidence="1">
    <location>
        <begin position="12"/>
        <end position="38"/>
    </location>
</feature>
<dbReference type="InterPro" id="IPR014509">
    <property type="entry name" value="YjdF-like"/>
</dbReference>
<feature type="transmembrane region" description="Helical" evidence="1">
    <location>
        <begin position="72"/>
        <end position="93"/>
    </location>
</feature>
<evidence type="ECO:0000256" key="1">
    <source>
        <dbReference type="SAM" id="Phobius"/>
    </source>
</evidence>
<gene>
    <name evidence="2" type="ORF">A2831_00490</name>
</gene>
<organism evidence="2 3">
    <name type="scientific">Candidatus Yanofskybacteria bacterium RIFCSPHIGHO2_01_FULL_44_17</name>
    <dbReference type="NCBI Taxonomy" id="1802668"/>
    <lineage>
        <taxon>Bacteria</taxon>
        <taxon>Candidatus Yanofskyibacteriota</taxon>
    </lineage>
</organism>
<dbReference type="AlphaFoldDB" id="A0A1F8EYS9"/>
<dbReference type="Pfam" id="PF09997">
    <property type="entry name" value="DUF2238"/>
    <property type="match status" value="1"/>
</dbReference>
<sequence>MSQPHDKVFSKFEWFAIGFLCFLFVLTYVLTLTDVFVIFPLTDIPLHFLGGFFVALFFIGYLHRALGATNSFVGDITIIVGVSLLVGVGWEIFEFVLDKVLPAGISLFRGGDLFDTLKDLVVDSAGAAAMFLLVRSRYRKSVMFNG</sequence>
<name>A0A1F8EYS9_9BACT</name>
<dbReference type="Proteomes" id="UP000177507">
    <property type="component" value="Unassembled WGS sequence"/>
</dbReference>
<keyword evidence="1" id="KW-0812">Transmembrane</keyword>
<evidence type="ECO:0008006" key="4">
    <source>
        <dbReference type="Google" id="ProtNLM"/>
    </source>
</evidence>
<keyword evidence="1" id="KW-1133">Transmembrane helix</keyword>
<keyword evidence="1" id="KW-0472">Membrane</keyword>
<comment type="caution">
    <text evidence="2">The sequence shown here is derived from an EMBL/GenBank/DDBJ whole genome shotgun (WGS) entry which is preliminary data.</text>
</comment>
<protein>
    <recommendedName>
        <fullName evidence="4">VanZ-like domain-containing protein</fullName>
    </recommendedName>
</protein>